<dbReference type="CDD" id="cd08255">
    <property type="entry name" value="2-desacetyl-2-hydroxyethyl_bacteriochlorophyllide_like"/>
    <property type="match status" value="1"/>
</dbReference>
<evidence type="ECO:0000313" key="8">
    <source>
        <dbReference type="EMBL" id="AZH24015.1"/>
    </source>
</evidence>
<dbReference type="SUPFAM" id="SSF51735">
    <property type="entry name" value="NAD(P)-binding Rossmann-fold domains"/>
    <property type="match status" value="1"/>
</dbReference>
<dbReference type="GO" id="GO:0046872">
    <property type="term" value="F:metal ion binding"/>
    <property type="evidence" value="ECO:0007669"/>
    <property type="project" value="UniProtKB-KW"/>
</dbReference>
<evidence type="ECO:0000256" key="6">
    <source>
        <dbReference type="SAM" id="Phobius"/>
    </source>
</evidence>
<dbReference type="Gene3D" id="3.40.50.720">
    <property type="entry name" value="NAD(P)-binding Rossmann-like Domain"/>
    <property type="match status" value="1"/>
</dbReference>
<evidence type="ECO:0000256" key="1">
    <source>
        <dbReference type="ARBA" id="ARBA00001947"/>
    </source>
</evidence>
<evidence type="ECO:0000256" key="5">
    <source>
        <dbReference type="ARBA" id="ARBA00023002"/>
    </source>
</evidence>
<evidence type="ECO:0000313" key="10">
    <source>
        <dbReference type="Proteomes" id="UP000277326"/>
    </source>
</evidence>
<keyword evidence="3" id="KW-0479">Metal-binding</keyword>
<dbReference type="SUPFAM" id="SSF50129">
    <property type="entry name" value="GroES-like"/>
    <property type="match status" value="1"/>
</dbReference>
<comment type="similarity">
    <text evidence="2">Belongs to the zinc-containing alcohol dehydrogenase family.</text>
</comment>
<accession>A0A3M0CVZ9</accession>
<reference evidence="8 11" key="2">
    <citation type="submission" date="2018-07" db="EMBL/GenBank/DDBJ databases">
        <title>Genome sequences of Haloplanus aerogenes JCM 16430T.</title>
        <authorList>
            <person name="Kim Y.B."/>
            <person name="Roh S.W."/>
        </authorList>
    </citation>
    <scope>NUCLEOTIDE SEQUENCE [LARGE SCALE GENOMIC DNA]</scope>
    <source>
        <strain evidence="8 11">JCM 16430</strain>
    </source>
</reference>
<dbReference type="Proteomes" id="UP000277326">
    <property type="component" value="Unassembled WGS sequence"/>
</dbReference>
<evidence type="ECO:0000256" key="4">
    <source>
        <dbReference type="ARBA" id="ARBA00022833"/>
    </source>
</evidence>
<dbReference type="InterPro" id="IPR011032">
    <property type="entry name" value="GroES-like_sf"/>
</dbReference>
<keyword evidence="6" id="KW-0812">Transmembrane</keyword>
<protein>
    <submittedName>
        <fullName evidence="9">2-desacetyl-2-hydroxyethyl bacteriochlorophyllide A dehydrogenase</fullName>
    </submittedName>
    <submittedName>
        <fullName evidence="8">Zinc-binding alcohol dehydrogenase</fullName>
    </submittedName>
</protein>
<dbReference type="PANTHER" id="PTHR43350:SF19">
    <property type="entry name" value="D-GULOSIDE 3-DEHYDROGENASE"/>
    <property type="match status" value="1"/>
</dbReference>
<feature type="domain" description="Alcohol dehydrogenase-like C-terminal" evidence="7">
    <location>
        <begin position="192"/>
        <end position="306"/>
    </location>
</feature>
<dbReference type="Pfam" id="PF00107">
    <property type="entry name" value="ADH_zinc_N"/>
    <property type="match status" value="1"/>
</dbReference>
<dbReference type="GO" id="GO:0016491">
    <property type="term" value="F:oxidoreductase activity"/>
    <property type="evidence" value="ECO:0007669"/>
    <property type="project" value="UniProtKB-KW"/>
</dbReference>
<evidence type="ECO:0000259" key="7">
    <source>
        <dbReference type="Pfam" id="PF00107"/>
    </source>
</evidence>
<keyword evidence="5" id="KW-0560">Oxidoreductase</keyword>
<keyword evidence="6" id="KW-1133">Transmembrane helix</keyword>
<dbReference type="Gene3D" id="3.90.180.10">
    <property type="entry name" value="Medium-chain alcohol dehydrogenases, catalytic domain"/>
    <property type="match status" value="2"/>
</dbReference>
<sequence>MWIGIRRQYEVTGAARAGVTGSVEGGRSGVDPPASGRSLYFAGPRTVRVEGEAVPDPAPDEVLVEARVSAVSSGTELLIYRGEMPRGLAADETIDALDGDLTYPLKYGYATVGDVVAVGAAVDDAWHGRTVFAFNPHESHFTAEPTELVPVPEDLSPSTAALLPTAETATTLVMDGRPRVGERVVVFGAGMVGLVTTSVLAAFPLERLTVVEPVAHRREMAATLGADETLTPAEAAQVGKRGDPPGADLAYELSGRPSTLDDTIDAVGYDGRVVVGSWYGRKRAETDLGGFFHRNRIDISSSQVSTLAPDLRGRWTKERRLDVAWERLRDVATEELVTHRIAFENASEAYRLLDGGPENALQVLLTYE</sequence>
<comment type="cofactor">
    <cofactor evidence="1">
        <name>Zn(2+)</name>
        <dbReference type="ChEBI" id="CHEBI:29105"/>
    </cofactor>
</comment>
<organism evidence="9 10">
    <name type="scientific">Haloplanus aerogenes</name>
    <dbReference type="NCBI Taxonomy" id="660522"/>
    <lineage>
        <taxon>Archaea</taxon>
        <taxon>Methanobacteriati</taxon>
        <taxon>Methanobacteriota</taxon>
        <taxon>Stenosarchaea group</taxon>
        <taxon>Halobacteria</taxon>
        <taxon>Halobacteriales</taxon>
        <taxon>Haloferacaceae</taxon>
        <taxon>Haloplanus</taxon>
    </lineage>
</organism>
<feature type="transmembrane region" description="Helical" evidence="6">
    <location>
        <begin position="184"/>
        <end position="205"/>
    </location>
</feature>
<reference evidence="9 10" key="1">
    <citation type="journal article" date="2015" name="Stand. Genomic Sci.">
        <title>Genomic Encyclopedia of Bacterial and Archaeal Type Strains, Phase III: the genomes of soil and plant-associated and newly described type strains.</title>
        <authorList>
            <person name="Whitman W.B."/>
            <person name="Woyke T."/>
            <person name="Klenk H.P."/>
            <person name="Zhou Y."/>
            <person name="Lilburn T.G."/>
            <person name="Beck B.J."/>
            <person name="De Vos P."/>
            <person name="Vandamme P."/>
            <person name="Eisen J.A."/>
            <person name="Garrity G."/>
            <person name="Hugenholtz P."/>
            <person name="Kyrpides N.C."/>
        </authorList>
    </citation>
    <scope>NUCLEOTIDE SEQUENCE [LARGE SCALE GENOMIC DNA]</scope>
    <source>
        <strain evidence="9 10">CGMCC 1.10124</strain>
    </source>
</reference>
<reference evidence="9" key="3">
    <citation type="submission" date="2018-10" db="EMBL/GenBank/DDBJ databases">
        <authorList>
            <person name="Whitman W."/>
            <person name="Huntemann M."/>
            <person name="Clum A."/>
            <person name="Pillay M."/>
            <person name="Palaniappan K."/>
            <person name="Varghese N."/>
            <person name="Mikhailova N."/>
            <person name="Stamatis D."/>
            <person name="Reddy T."/>
            <person name="Daum C."/>
            <person name="Shapiro N."/>
            <person name="Ivanova N."/>
            <person name="Kyrpides N."/>
            <person name="Woyke T."/>
        </authorList>
    </citation>
    <scope>NUCLEOTIDE SEQUENCE</scope>
    <source>
        <strain evidence="9">CGMCC 1.10124</strain>
    </source>
</reference>
<keyword evidence="11" id="KW-1185">Reference proteome</keyword>
<evidence type="ECO:0000313" key="11">
    <source>
        <dbReference type="Proteomes" id="UP000282007"/>
    </source>
</evidence>
<dbReference type="AlphaFoldDB" id="A0A3M0CVZ9"/>
<gene>
    <name evidence="9" type="ORF">ATH50_2546</name>
    <name evidence="8" type="ORF">DU502_00880</name>
</gene>
<dbReference type="InterPro" id="IPR036291">
    <property type="entry name" value="NAD(P)-bd_dom_sf"/>
</dbReference>
<dbReference type="OrthoDB" id="168897at2157"/>
<dbReference type="EMBL" id="CP034145">
    <property type="protein sequence ID" value="AZH24015.1"/>
    <property type="molecule type" value="Genomic_DNA"/>
</dbReference>
<evidence type="ECO:0000256" key="2">
    <source>
        <dbReference type="ARBA" id="ARBA00008072"/>
    </source>
</evidence>
<keyword evidence="6" id="KW-0472">Membrane</keyword>
<evidence type="ECO:0000256" key="3">
    <source>
        <dbReference type="ARBA" id="ARBA00022723"/>
    </source>
</evidence>
<evidence type="ECO:0000313" key="9">
    <source>
        <dbReference type="EMBL" id="RMB13214.1"/>
    </source>
</evidence>
<dbReference type="InterPro" id="IPR013149">
    <property type="entry name" value="ADH-like_C"/>
</dbReference>
<dbReference type="PANTHER" id="PTHR43350">
    <property type="entry name" value="NAD-DEPENDENT ALCOHOL DEHYDROGENASE"/>
    <property type="match status" value="1"/>
</dbReference>
<dbReference type="KEGG" id="haer:DU502_00880"/>
<keyword evidence="4" id="KW-0862">Zinc</keyword>
<dbReference type="Proteomes" id="UP000282007">
    <property type="component" value="Chromosome"/>
</dbReference>
<name>A0A3M0CVZ9_9EURY</name>
<proteinExistence type="inferred from homology"/>
<dbReference type="EMBL" id="REFS01000005">
    <property type="protein sequence ID" value="RMB13214.1"/>
    <property type="molecule type" value="Genomic_DNA"/>
</dbReference>